<dbReference type="SUPFAM" id="SSF57850">
    <property type="entry name" value="RING/U-box"/>
    <property type="match status" value="1"/>
</dbReference>
<dbReference type="Gene3D" id="3.30.40.10">
    <property type="entry name" value="Zinc/RING finger domain, C3HC4 (zinc finger)"/>
    <property type="match status" value="1"/>
</dbReference>
<dbReference type="CDD" id="cd16448">
    <property type="entry name" value="RING-H2"/>
    <property type="match status" value="1"/>
</dbReference>
<dbReference type="InterPro" id="IPR013083">
    <property type="entry name" value="Znf_RING/FYVE/PHD"/>
</dbReference>
<evidence type="ECO:0000313" key="5">
    <source>
        <dbReference type="Proteomes" id="UP000439903"/>
    </source>
</evidence>
<dbReference type="EMBL" id="WTPW01003062">
    <property type="protein sequence ID" value="KAF0355549.1"/>
    <property type="molecule type" value="Genomic_DNA"/>
</dbReference>
<dbReference type="GO" id="GO:0008270">
    <property type="term" value="F:zinc ion binding"/>
    <property type="evidence" value="ECO:0007669"/>
    <property type="project" value="UniProtKB-KW"/>
</dbReference>
<dbReference type="PROSITE" id="PS50089">
    <property type="entry name" value="ZF_RING_2"/>
    <property type="match status" value="1"/>
</dbReference>
<evidence type="ECO:0000259" key="3">
    <source>
        <dbReference type="PROSITE" id="PS50089"/>
    </source>
</evidence>
<reference evidence="4 5" key="1">
    <citation type="journal article" date="2019" name="Environ. Microbiol.">
        <title>At the nexus of three kingdoms: the genome of the mycorrhizal fungus Gigaspora margarita provides insights into plant, endobacterial and fungal interactions.</title>
        <authorList>
            <person name="Venice F."/>
            <person name="Ghignone S."/>
            <person name="Salvioli di Fossalunga A."/>
            <person name="Amselem J."/>
            <person name="Novero M."/>
            <person name="Xianan X."/>
            <person name="Sedzielewska Toro K."/>
            <person name="Morin E."/>
            <person name="Lipzen A."/>
            <person name="Grigoriev I.V."/>
            <person name="Henrissat B."/>
            <person name="Martin F.M."/>
            <person name="Bonfante P."/>
        </authorList>
    </citation>
    <scope>NUCLEOTIDE SEQUENCE [LARGE SCALE GENOMIC DNA]</scope>
    <source>
        <strain evidence="4 5">BEG34</strain>
    </source>
</reference>
<keyword evidence="1" id="KW-0862">Zinc</keyword>
<evidence type="ECO:0000256" key="2">
    <source>
        <dbReference type="SAM" id="MobiDB-lite"/>
    </source>
</evidence>
<keyword evidence="5" id="KW-1185">Reference proteome</keyword>
<keyword evidence="1" id="KW-0863">Zinc-finger</keyword>
<protein>
    <recommendedName>
        <fullName evidence="3">RING-type domain-containing protein</fullName>
    </recommendedName>
</protein>
<organism evidence="4 5">
    <name type="scientific">Gigaspora margarita</name>
    <dbReference type="NCBI Taxonomy" id="4874"/>
    <lineage>
        <taxon>Eukaryota</taxon>
        <taxon>Fungi</taxon>
        <taxon>Fungi incertae sedis</taxon>
        <taxon>Mucoromycota</taxon>
        <taxon>Glomeromycotina</taxon>
        <taxon>Glomeromycetes</taxon>
        <taxon>Diversisporales</taxon>
        <taxon>Gigasporaceae</taxon>
        <taxon>Gigaspora</taxon>
    </lineage>
</organism>
<comment type="caution">
    <text evidence="4">The sequence shown here is derived from an EMBL/GenBank/DDBJ whole genome shotgun (WGS) entry which is preliminary data.</text>
</comment>
<feature type="compositionally biased region" description="Basic residues" evidence="2">
    <location>
        <begin position="150"/>
        <end position="159"/>
    </location>
</feature>
<keyword evidence="1" id="KW-0479">Metal-binding</keyword>
<gene>
    <name evidence="4" type="ORF">F8M41_014882</name>
</gene>
<dbReference type="InterPro" id="IPR001841">
    <property type="entry name" value="Znf_RING"/>
</dbReference>
<accession>A0A8H3WVB6</accession>
<evidence type="ECO:0000256" key="1">
    <source>
        <dbReference type="PROSITE-ProRule" id="PRU00175"/>
    </source>
</evidence>
<proteinExistence type="predicted"/>
<feature type="domain" description="RING-type" evidence="3">
    <location>
        <begin position="33"/>
        <end position="76"/>
    </location>
</feature>
<name>A0A8H3WVB6_GIGMA</name>
<dbReference type="Proteomes" id="UP000439903">
    <property type="component" value="Unassembled WGS sequence"/>
</dbReference>
<dbReference type="OrthoDB" id="8062037at2759"/>
<sequence>MSLANLQNFALNILKEMKHDAVQNTEVTELPPCKICNKKILTVNFESFTILPCGHVHHRKCIEKNFLLTKENKCPIPDCNKTVDPVISERRFSESSQSSGTSAIADMLGDNLGLNSPMNLSPLFGLKEPLLNETTQKKRTRELSASTKKSSSKKVKKTGGKKVSSTIKQLIEELLIDNPVVGRSSEETGHTTDTGGIFLKLSDRIDSAESKNEDASRGLITSYFDFGEALYNRYKELKPTYGKDGARALVKSEVRKEIPEAKFFDDALKKRMERARKMFKIFNTIGKEKIARVKSISPGFILNLTVDDTDYVIAEVLKGLGSA</sequence>
<dbReference type="AlphaFoldDB" id="A0A8H3WVB6"/>
<evidence type="ECO:0000313" key="4">
    <source>
        <dbReference type="EMBL" id="KAF0355549.1"/>
    </source>
</evidence>
<feature type="region of interest" description="Disordered" evidence="2">
    <location>
        <begin position="135"/>
        <end position="159"/>
    </location>
</feature>